<dbReference type="EMBL" id="JBBPEH010000001">
    <property type="protein sequence ID" value="KAK7544461.1"/>
    <property type="molecule type" value="Genomic_DNA"/>
</dbReference>
<proteinExistence type="predicted"/>
<evidence type="ECO:0000313" key="3">
    <source>
        <dbReference type="EMBL" id="KAK7544461.1"/>
    </source>
</evidence>
<feature type="region of interest" description="Disordered" evidence="1">
    <location>
        <begin position="303"/>
        <end position="341"/>
    </location>
</feature>
<feature type="region of interest" description="Disordered" evidence="1">
    <location>
        <begin position="42"/>
        <end position="75"/>
    </location>
</feature>
<feature type="chain" id="PRO_5046733583" evidence="2">
    <location>
        <begin position="20"/>
        <end position="341"/>
    </location>
</feature>
<feature type="compositionally biased region" description="Gly residues" evidence="1">
    <location>
        <begin position="309"/>
        <end position="320"/>
    </location>
</feature>
<organism evidence="3 4">
    <name type="scientific">Phyllosticta citribraziliensis</name>
    <dbReference type="NCBI Taxonomy" id="989973"/>
    <lineage>
        <taxon>Eukaryota</taxon>
        <taxon>Fungi</taxon>
        <taxon>Dikarya</taxon>
        <taxon>Ascomycota</taxon>
        <taxon>Pezizomycotina</taxon>
        <taxon>Dothideomycetes</taxon>
        <taxon>Dothideomycetes incertae sedis</taxon>
        <taxon>Botryosphaeriales</taxon>
        <taxon>Phyllostictaceae</taxon>
        <taxon>Phyllosticta</taxon>
    </lineage>
</organism>
<feature type="compositionally biased region" description="Pro residues" evidence="1">
    <location>
        <begin position="128"/>
        <end position="138"/>
    </location>
</feature>
<gene>
    <name evidence="3" type="ORF">J3D65DRAFT_654726</name>
</gene>
<name>A0ABR1M9B2_9PEZI</name>
<evidence type="ECO:0000313" key="4">
    <source>
        <dbReference type="Proteomes" id="UP001360953"/>
    </source>
</evidence>
<comment type="caution">
    <text evidence="3">The sequence shown here is derived from an EMBL/GenBank/DDBJ whole genome shotgun (WGS) entry which is preliminary data.</text>
</comment>
<reference evidence="3 4" key="1">
    <citation type="submission" date="2024-04" db="EMBL/GenBank/DDBJ databases">
        <title>Phyllosticta paracitricarpa is synonymous to the EU quarantine fungus P. citricarpa based on phylogenomic analyses.</title>
        <authorList>
            <consortium name="Lawrence Berkeley National Laboratory"/>
            <person name="Van ingen-buijs V.A."/>
            <person name="Van westerhoven A.C."/>
            <person name="Haridas S."/>
            <person name="Skiadas P."/>
            <person name="Martin F."/>
            <person name="Groenewald J.Z."/>
            <person name="Crous P.W."/>
            <person name="Seidl M.F."/>
        </authorList>
    </citation>
    <scope>NUCLEOTIDE SEQUENCE [LARGE SCALE GENOMIC DNA]</scope>
    <source>
        <strain evidence="3 4">CPC 17464</strain>
    </source>
</reference>
<accession>A0ABR1M9B2</accession>
<dbReference type="RefSeq" id="XP_066659696.1">
    <property type="nucleotide sequence ID" value="XM_066802482.1"/>
</dbReference>
<evidence type="ECO:0000256" key="1">
    <source>
        <dbReference type="SAM" id="MobiDB-lite"/>
    </source>
</evidence>
<protein>
    <submittedName>
        <fullName evidence="3">Uncharacterized protein</fullName>
    </submittedName>
</protein>
<keyword evidence="4" id="KW-1185">Reference proteome</keyword>
<dbReference type="GeneID" id="92035388"/>
<sequence>MTSLFPLFLISTWLHSSPALHPSSTYTTSARDLTYWHPQLTHRTRRHHKNQRSSHQVLSTMDNNKTPMTPRQQSINMRPLPNFLLTPASDDDGSINRNMRPTTITTGQSTTIAFPSTPTPTPTTSKTTPPPPPSPSPSPSFLAGDKEAFVQACTSHLFTVTREISVLWPRLYSAFSSHTTPATTTTAYSNTDNNKGTTTTLMHKCQRLHFEAVELLKAVFRAELAGSLDASASEDVFGSAPSCDGDGVPGSVPGDMLAARTAAGSERLRLGRQVLWLLSRWNEVKWLFGVEVDEAPREVGKVDTTDRIVGGGAGAGAGRSGGRRGLDYEEDERHDSGAEMP</sequence>
<feature type="compositionally biased region" description="Basic and acidic residues" evidence="1">
    <location>
        <begin position="324"/>
        <end position="341"/>
    </location>
</feature>
<evidence type="ECO:0000256" key="2">
    <source>
        <dbReference type="SAM" id="SignalP"/>
    </source>
</evidence>
<feature type="compositionally biased region" description="Basic residues" evidence="1">
    <location>
        <begin position="42"/>
        <end position="52"/>
    </location>
</feature>
<keyword evidence="2" id="KW-0732">Signal</keyword>
<feature type="signal peptide" evidence="2">
    <location>
        <begin position="1"/>
        <end position="19"/>
    </location>
</feature>
<feature type="region of interest" description="Disordered" evidence="1">
    <location>
        <begin position="106"/>
        <end position="143"/>
    </location>
</feature>
<dbReference type="Proteomes" id="UP001360953">
    <property type="component" value="Unassembled WGS sequence"/>
</dbReference>
<feature type="compositionally biased region" description="Polar residues" evidence="1">
    <location>
        <begin position="53"/>
        <end position="75"/>
    </location>
</feature>